<evidence type="ECO:0000313" key="2">
    <source>
        <dbReference type="EMBL" id="GMN56367.1"/>
    </source>
</evidence>
<dbReference type="PROSITE" id="PS50144">
    <property type="entry name" value="MATH"/>
    <property type="match status" value="2"/>
</dbReference>
<organism evidence="2 3">
    <name type="scientific">Ficus carica</name>
    <name type="common">Common fig</name>
    <dbReference type="NCBI Taxonomy" id="3494"/>
    <lineage>
        <taxon>Eukaryota</taxon>
        <taxon>Viridiplantae</taxon>
        <taxon>Streptophyta</taxon>
        <taxon>Embryophyta</taxon>
        <taxon>Tracheophyta</taxon>
        <taxon>Spermatophyta</taxon>
        <taxon>Magnoliopsida</taxon>
        <taxon>eudicotyledons</taxon>
        <taxon>Gunneridae</taxon>
        <taxon>Pentapetalae</taxon>
        <taxon>rosids</taxon>
        <taxon>fabids</taxon>
        <taxon>Rosales</taxon>
        <taxon>Moraceae</taxon>
        <taxon>Ficeae</taxon>
        <taxon>Ficus</taxon>
    </lineage>
</organism>
<dbReference type="Proteomes" id="UP001187192">
    <property type="component" value="Unassembled WGS sequence"/>
</dbReference>
<dbReference type="SMART" id="SM00061">
    <property type="entry name" value="MATH"/>
    <property type="match status" value="2"/>
</dbReference>
<dbReference type="SUPFAM" id="SSF49599">
    <property type="entry name" value="TRAF domain-like"/>
    <property type="match status" value="2"/>
</dbReference>
<protein>
    <recommendedName>
        <fullName evidence="1">MATH domain-containing protein</fullName>
    </recommendedName>
</protein>
<dbReference type="CDD" id="cd00121">
    <property type="entry name" value="MATH"/>
    <property type="match status" value="2"/>
</dbReference>
<keyword evidence="3" id="KW-1185">Reference proteome</keyword>
<dbReference type="InterPro" id="IPR002083">
    <property type="entry name" value="MATH/TRAF_dom"/>
</dbReference>
<reference evidence="2" key="1">
    <citation type="submission" date="2023-07" db="EMBL/GenBank/DDBJ databases">
        <title>draft genome sequence of fig (Ficus carica).</title>
        <authorList>
            <person name="Takahashi T."/>
            <person name="Nishimura K."/>
        </authorList>
    </citation>
    <scope>NUCLEOTIDE SEQUENCE</scope>
</reference>
<evidence type="ECO:0000259" key="1">
    <source>
        <dbReference type="PROSITE" id="PS50144"/>
    </source>
</evidence>
<gene>
    <name evidence="2" type="ORF">TIFTF001_025467</name>
</gene>
<sequence>MKRPSSWESVSMLQRSCAEEAIFRWKLHLFSKLDRDYFMSESFTAGSEWIGKKRPRTQGSSLGLDVQLRRQEISISKRELPPAHSLMKVESYNFLSSAKKYESRVFEVEGYKWRLSFHPNGDINNSGSGFISLYLVVTETEDLPYNWELNLNFKLFVYNHLEDKYLTIQDADGEVKRFNGMKTKWGFAQLLLLETFMNPSNGYLVDDSCTFGAEIFVVKRIANWETLSLVKGPSIKDSTFTWKIENFSTMEDEWYESDVFHCGGTSWTLVVYPNGEGDHKGESLAIFLSPVDFHVADAAVYARFKLCLIDQVDGLHYENTDKKTKQKLIWNGVNTVSFL</sequence>
<feature type="domain" description="MATH" evidence="1">
    <location>
        <begin position="237"/>
        <end position="339"/>
    </location>
</feature>
<name>A0AA88DH95_FICCA</name>
<proteinExistence type="predicted"/>
<dbReference type="PANTHER" id="PTHR46162">
    <property type="entry name" value="TRAF-LIKE FAMILY PROTEIN"/>
    <property type="match status" value="1"/>
</dbReference>
<dbReference type="InterPro" id="IPR008974">
    <property type="entry name" value="TRAF-like"/>
</dbReference>
<feature type="domain" description="MATH" evidence="1">
    <location>
        <begin position="82"/>
        <end position="215"/>
    </location>
</feature>
<dbReference type="Gene3D" id="2.60.210.10">
    <property type="entry name" value="Apoptosis, Tumor Necrosis Factor Receptor Associated Protein 2, Chain A"/>
    <property type="match status" value="2"/>
</dbReference>
<evidence type="ECO:0000313" key="3">
    <source>
        <dbReference type="Proteomes" id="UP001187192"/>
    </source>
</evidence>
<dbReference type="Pfam" id="PF22486">
    <property type="entry name" value="MATH_2"/>
    <property type="match status" value="2"/>
</dbReference>
<accession>A0AA88DH95</accession>
<dbReference type="AlphaFoldDB" id="A0AA88DH95"/>
<comment type="caution">
    <text evidence="2">The sequence shown here is derived from an EMBL/GenBank/DDBJ whole genome shotgun (WGS) entry which is preliminary data.</text>
</comment>
<dbReference type="EMBL" id="BTGU01000063">
    <property type="protein sequence ID" value="GMN56367.1"/>
    <property type="molecule type" value="Genomic_DNA"/>
</dbReference>
<dbReference type="PANTHER" id="PTHR46162:SF40">
    <property type="entry name" value="TRAF-LIKE FAMILY PROTEIN"/>
    <property type="match status" value="1"/>
</dbReference>